<dbReference type="AlphaFoldDB" id="A0A225VR92"/>
<name>A0A225VR92_9STRA</name>
<dbReference type="InterPro" id="IPR050863">
    <property type="entry name" value="CenT-Element_Derived"/>
</dbReference>
<evidence type="ECO:0000313" key="3">
    <source>
        <dbReference type="Proteomes" id="UP000198211"/>
    </source>
</evidence>
<comment type="caution">
    <text evidence="2">The sequence shown here is derived from an EMBL/GenBank/DDBJ whole genome shotgun (WGS) entry which is preliminary data.</text>
</comment>
<protein>
    <submittedName>
        <fullName evidence="2">Jerky protein</fullName>
    </submittedName>
</protein>
<evidence type="ECO:0000259" key="1">
    <source>
        <dbReference type="Pfam" id="PF03184"/>
    </source>
</evidence>
<proteinExistence type="predicted"/>
<feature type="domain" description="DDE-1" evidence="1">
    <location>
        <begin position="7"/>
        <end position="75"/>
    </location>
</feature>
<dbReference type="InterPro" id="IPR004875">
    <property type="entry name" value="DDE_SF_endonuclease_dom"/>
</dbReference>
<accession>A0A225VR92</accession>
<keyword evidence="3" id="KW-1185">Reference proteome</keyword>
<dbReference type="OrthoDB" id="8187571at2759"/>
<dbReference type="Proteomes" id="UP000198211">
    <property type="component" value="Unassembled WGS sequence"/>
</dbReference>
<feature type="non-terminal residue" evidence="2">
    <location>
        <position position="1"/>
    </location>
</feature>
<dbReference type="Pfam" id="PF03184">
    <property type="entry name" value="DDE_1"/>
    <property type="match status" value="1"/>
</dbReference>
<dbReference type="GO" id="GO:0005634">
    <property type="term" value="C:nucleus"/>
    <property type="evidence" value="ECO:0007669"/>
    <property type="project" value="TreeGrafter"/>
</dbReference>
<dbReference type="EMBL" id="NBNE01003494">
    <property type="protein sequence ID" value="OWZ07549.1"/>
    <property type="molecule type" value="Genomic_DNA"/>
</dbReference>
<dbReference type="STRING" id="4795.A0A225VR92"/>
<gene>
    <name evidence="2" type="ORF">PHMEG_00020043</name>
</gene>
<dbReference type="Gene3D" id="3.30.420.10">
    <property type="entry name" value="Ribonuclease H-like superfamily/Ribonuclease H"/>
    <property type="match status" value="1"/>
</dbReference>
<organism evidence="2 3">
    <name type="scientific">Phytophthora megakarya</name>
    <dbReference type="NCBI Taxonomy" id="4795"/>
    <lineage>
        <taxon>Eukaryota</taxon>
        <taxon>Sar</taxon>
        <taxon>Stramenopiles</taxon>
        <taxon>Oomycota</taxon>
        <taxon>Peronosporomycetes</taxon>
        <taxon>Peronosporales</taxon>
        <taxon>Peronosporaceae</taxon>
        <taxon>Phytophthora</taxon>
    </lineage>
</organism>
<sequence length="76" mass="8866">FLRIDIFEERVDHFVENIPPRRPVLLLLDNHMSHVALPVRRKCIANGIHLLSLPPHCTHIVQSLDVGCFRSFKSDW</sequence>
<dbReference type="PANTHER" id="PTHR19303:SF74">
    <property type="entry name" value="POGO TRANSPOSABLE ELEMENT WITH KRAB DOMAIN"/>
    <property type="match status" value="1"/>
</dbReference>
<dbReference type="PANTHER" id="PTHR19303">
    <property type="entry name" value="TRANSPOSON"/>
    <property type="match status" value="1"/>
</dbReference>
<reference evidence="3" key="1">
    <citation type="submission" date="2017-03" db="EMBL/GenBank/DDBJ databases">
        <title>Phytopthora megakarya and P. palmivora, two closely related causual agents of cacao black pod achieved similar genome size and gene model numbers by different mechanisms.</title>
        <authorList>
            <person name="Ali S."/>
            <person name="Shao J."/>
            <person name="Larry D.J."/>
            <person name="Kronmiller B."/>
            <person name="Shen D."/>
            <person name="Strem M.D."/>
            <person name="Melnick R.L."/>
            <person name="Guiltinan M.J."/>
            <person name="Tyler B.M."/>
            <person name="Meinhardt L.W."/>
            <person name="Bailey B.A."/>
        </authorList>
    </citation>
    <scope>NUCLEOTIDE SEQUENCE [LARGE SCALE GENOMIC DNA]</scope>
    <source>
        <strain evidence="3">zdho120</strain>
    </source>
</reference>
<dbReference type="GO" id="GO:0003677">
    <property type="term" value="F:DNA binding"/>
    <property type="evidence" value="ECO:0007669"/>
    <property type="project" value="TreeGrafter"/>
</dbReference>
<dbReference type="InterPro" id="IPR036397">
    <property type="entry name" value="RNaseH_sf"/>
</dbReference>
<evidence type="ECO:0000313" key="2">
    <source>
        <dbReference type="EMBL" id="OWZ07549.1"/>
    </source>
</evidence>